<feature type="domain" description="T20D4.11-like" evidence="2">
    <location>
        <begin position="30"/>
        <end position="188"/>
    </location>
</feature>
<proteinExistence type="evidence at protein level"/>
<feature type="chain" id="PRO_5004159788" evidence="1">
    <location>
        <begin position="21"/>
        <end position="192"/>
    </location>
</feature>
<dbReference type="InterPro" id="IPR016638">
    <property type="entry name" value="UPF0376"/>
</dbReference>
<dbReference type="Bgee" id="WBGene00015433">
    <property type="expression patterns" value="Expressed in larva and 1 other cell type or tissue"/>
</dbReference>
<accession>O76679</accession>
<evidence type="ECO:0000313" key="5">
    <source>
        <dbReference type="WormBase" id="C04E12.2"/>
    </source>
</evidence>
<dbReference type="HOGENOM" id="CLU_078890_1_0_1"/>
<dbReference type="AGR" id="WB:WBGene00015433"/>
<dbReference type="RefSeq" id="NP_001379616.1">
    <property type="nucleotide sequence ID" value="NM_001392493.1"/>
</dbReference>
<dbReference type="KEGG" id="cel:CELE_C04E12.2"/>
<evidence type="ECO:0000256" key="1">
    <source>
        <dbReference type="SAM" id="SignalP"/>
    </source>
</evidence>
<sequence>MRNLLKFALLGTLLLTFAYGAYKPPNKSDCKGVTVGKVFTCLYRAGDYMAKTFFLDIKKASSLLEFSKSCIAMQNCLEALRCGQGTEHLAMYERMRGQCVTMHFYSTDFFSCLTKLENSKPKPECYEKWDTKLVNEDLTEVSPDKLCKKMFGTDNCMKKVVKETCGDKDWQLLLQHFNEDTPGLKHCDFSNV</sequence>
<dbReference type="InterPro" id="IPR002542">
    <property type="entry name" value="T20D4.11-like_dom"/>
</dbReference>
<dbReference type="Proteomes" id="UP000001940">
    <property type="component" value="Chromosome V"/>
</dbReference>
<keyword evidence="6" id="KW-1267">Proteomics identification</keyword>
<keyword evidence="4" id="KW-1185">Reference proteome</keyword>
<dbReference type="SMR" id="O76679"/>
<evidence type="ECO:0000313" key="4">
    <source>
        <dbReference type="Proteomes" id="UP000001940"/>
    </source>
</evidence>
<evidence type="ECO:0007829" key="6">
    <source>
        <dbReference type="PeptideAtlas" id="O76679"/>
    </source>
</evidence>
<protein>
    <submittedName>
        <fullName evidence="3">T20D4.11-like domain-containing protein</fullName>
    </submittedName>
</protein>
<dbReference type="PeptideAtlas" id="O76679"/>
<dbReference type="PaxDb" id="6239-C04E12.2"/>
<feature type="signal peptide" evidence="1">
    <location>
        <begin position="1"/>
        <end position="20"/>
    </location>
</feature>
<reference evidence="3 4" key="1">
    <citation type="journal article" date="1998" name="Science">
        <title>Genome sequence of the nematode C. elegans: a platform for investigating biology.</title>
        <authorList>
            <consortium name="The C. elegans sequencing consortium"/>
            <person name="Sulson J.E."/>
            <person name="Waterston R."/>
        </authorList>
    </citation>
    <scope>NUCLEOTIDE SEQUENCE [LARGE SCALE GENOMIC DNA]</scope>
    <source>
        <strain evidence="3 4">Bristol N2</strain>
    </source>
</reference>
<dbReference type="AlphaFoldDB" id="O76679"/>
<organism evidence="3 4">
    <name type="scientific">Caenorhabditis elegans</name>
    <dbReference type="NCBI Taxonomy" id="6239"/>
    <lineage>
        <taxon>Eukaryota</taxon>
        <taxon>Metazoa</taxon>
        <taxon>Ecdysozoa</taxon>
        <taxon>Nematoda</taxon>
        <taxon>Chromadorea</taxon>
        <taxon>Rhabditida</taxon>
        <taxon>Rhabditina</taxon>
        <taxon>Rhabditomorpha</taxon>
        <taxon>Rhabditoidea</taxon>
        <taxon>Rhabditidae</taxon>
        <taxon>Peloderinae</taxon>
        <taxon>Caenorhabditis</taxon>
    </lineage>
</organism>
<dbReference type="UCSC" id="C04E12.2">
    <property type="organism name" value="c. elegans"/>
</dbReference>
<dbReference type="OrthoDB" id="5898709at2759"/>
<dbReference type="GeneID" id="182208"/>
<dbReference type="PIRSF" id="PIRSF015697">
    <property type="entry name" value="UCP015697"/>
    <property type="match status" value="1"/>
</dbReference>
<dbReference type="eggNOG" id="ENOG502THWT">
    <property type="taxonomic scope" value="Eukaryota"/>
</dbReference>
<dbReference type="PIR" id="T33415">
    <property type="entry name" value="T33415"/>
</dbReference>
<evidence type="ECO:0000259" key="2">
    <source>
        <dbReference type="Pfam" id="PF01579"/>
    </source>
</evidence>
<keyword evidence="1" id="KW-0732">Signal</keyword>
<dbReference type="WormBase" id="C04E12.2">
    <property type="protein sequence ID" value="CE16815"/>
    <property type="gene ID" value="WBGene00015433"/>
</dbReference>
<gene>
    <name evidence="3 5" type="ORF">C04E12.2</name>
    <name evidence="3" type="ORF">CELE_C04E12.2</name>
</gene>
<name>O76679_CAEEL</name>
<dbReference type="PANTHER" id="PTHR21453:SF31">
    <property type="entry name" value="DUF19 DOMAIN-CONTAINING PROTEIN"/>
    <property type="match status" value="1"/>
</dbReference>
<dbReference type="EMBL" id="BX284605">
    <property type="protein sequence ID" value="CCD62921.1"/>
    <property type="molecule type" value="Genomic_DNA"/>
</dbReference>
<dbReference type="PhylomeDB" id="O76679"/>
<dbReference type="PANTHER" id="PTHR21453">
    <property type="entry name" value="DUF19 DOMAIN-CONTAINING PROTEIN-RELATED-RELATED"/>
    <property type="match status" value="1"/>
</dbReference>
<dbReference type="FunCoup" id="O76679">
    <property type="interactions" value="230"/>
</dbReference>
<dbReference type="CTD" id="182208"/>
<evidence type="ECO:0000313" key="3">
    <source>
        <dbReference type="EMBL" id="CCD62921.1"/>
    </source>
</evidence>
<dbReference type="InParanoid" id="O76679"/>
<dbReference type="Pfam" id="PF01579">
    <property type="entry name" value="DUF19"/>
    <property type="match status" value="1"/>
</dbReference>